<feature type="compositionally biased region" description="Basic and acidic residues" evidence="1">
    <location>
        <begin position="49"/>
        <end position="66"/>
    </location>
</feature>
<dbReference type="EMBL" id="JAGSYN010000169">
    <property type="protein sequence ID" value="KAG7662551.1"/>
    <property type="molecule type" value="Genomic_DNA"/>
</dbReference>
<feature type="region of interest" description="Disordered" evidence="1">
    <location>
        <begin position="1"/>
        <end position="69"/>
    </location>
</feature>
<feature type="region of interest" description="Disordered" evidence="1">
    <location>
        <begin position="137"/>
        <end position="163"/>
    </location>
</feature>
<dbReference type="AlphaFoldDB" id="A0A8J5UL44"/>
<sequence length="284" mass="32742">MSSIRKSTRTRTLTVKAKTNTNTAVTKQQVPETHVQDHDQHINKKRKITRETEAQEEQSDKIDPVEKLLSLTSTNNDFLSDLESSSEEEEEEEEYIREIASVNFTKILQDNIRNYYSRKLRMNQYDDTFALLNKNTQQSETSQLNSTSEPSSPKPSTRDEVPFFKNVNFGKSREYTIDDFFAYNDEEEEQEPKSPTEEISSPTTSSPTLYIPKINQRFNYRQNHLNLASDYQANSPNNHSQMATGMSPSSSQDIFKILNKRCILTGRASEMVSTGNFLINDFFL</sequence>
<accession>A0A8J5UL44</accession>
<gene>
    <name evidence="2" type="ORF">J8A68_003925</name>
</gene>
<reference evidence="2 3" key="1">
    <citation type="journal article" date="2021" name="DNA Res.">
        <title>Genome analysis of Candida subhashii reveals its hybrid nature and dual mitochondrial genome conformations.</title>
        <authorList>
            <person name="Mixao V."/>
            <person name="Hegedusova E."/>
            <person name="Saus E."/>
            <person name="Pryszcz L.P."/>
            <person name="Cillingova A."/>
            <person name="Nosek J."/>
            <person name="Gabaldon T."/>
        </authorList>
    </citation>
    <scope>NUCLEOTIDE SEQUENCE [LARGE SCALE GENOMIC DNA]</scope>
    <source>
        <strain evidence="2 3">CBS 10753</strain>
    </source>
</reference>
<feature type="compositionally biased region" description="Low complexity" evidence="1">
    <location>
        <begin position="197"/>
        <end position="208"/>
    </location>
</feature>
<name>A0A8J5UL44_9ASCO</name>
<proteinExistence type="predicted"/>
<dbReference type="Proteomes" id="UP000694255">
    <property type="component" value="Unassembled WGS sequence"/>
</dbReference>
<evidence type="ECO:0000313" key="2">
    <source>
        <dbReference type="EMBL" id="KAG7662551.1"/>
    </source>
</evidence>
<keyword evidence="3" id="KW-1185">Reference proteome</keyword>
<feature type="region of interest" description="Disordered" evidence="1">
    <location>
        <begin position="186"/>
        <end position="208"/>
    </location>
</feature>
<protein>
    <submittedName>
        <fullName evidence="2">Uncharacterized protein</fullName>
    </submittedName>
</protein>
<feature type="compositionally biased region" description="Low complexity" evidence="1">
    <location>
        <begin position="146"/>
        <end position="155"/>
    </location>
</feature>
<dbReference type="OrthoDB" id="3980909at2759"/>
<evidence type="ECO:0000313" key="3">
    <source>
        <dbReference type="Proteomes" id="UP000694255"/>
    </source>
</evidence>
<evidence type="ECO:0000256" key="1">
    <source>
        <dbReference type="SAM" id="MobiDB-lite"/>
    </source>
</evidence>
<organism evidence="2 3">
    <name type="scientific">[Candida] subhashii</name>
    <dbReference type="NCBI Taxonomy" id="561895"/>
    <lineage>
        <taxon>Eukaryota</taxon>
        <taxon>Fungi</taxon>
        <taxon>Dikarya</taxon>
        <taxon>Ascomycota</taxon>
        <taxon>Saccharomycotina</taxon>
        <taxon>Pichiomycetes</taxon>
        <taxon>Debaryomycetaceae</taxon>
        <taxon>Spathaspora</taxon>
    </lineage>
</organism>
<dbReference type="RefSeq" id="XP_049262784.1">
    <property type="nucleotide sequence ID" value="XM_049407831.1"/>
</dbReference>
<feature type="compositionally biased region" description="Polar residues" evidence="1">
    <location>
        <begin position="1"/>
        <end position="13"/>
    </location>
</feature>
<feature type="compositionally biased region" description="Low complexity" evidence="1">
    <location>
        <begin position="14"/>
        <end position="30"/>
    </location>
</feature>
<dbReference type="GeneID" id="73470725"/>
<comment type="caution">
    <text evidence="2">The sequence shown here is derived from an EMBL/GenBank/DDBJ whole genome shotgun (WGS) entry which is preliminary data.</text>
</comment>